<protein>
    <submittedName>
        <fullName evidence="1">Uncharacterized protein</fullName>
    </submittedName>
</protein>
<comment type="caution">
    <text evidence="1">The sequence shown here is derived from an EMBL/GenBank/DDBJ whole genome shotgun (WGS) entry which is preliminary data.</text>
</comment>
<dbReference type="EMBL" id="JARKNE010000008">
    <property type="protein sequence ID" value="KAK5813722.1"/>
    <property type="molecule type" value="Genomic_DNA"/>
</dbReference>
<evidence type="ECO:0000313" key="2">
    <source>
        <dbReference type="Proteomes" id="UP001358586"/>
    </source>
</evidence>
<keyword evidence="2" id="KW-1185">Reference proteome</keyword>
<evidence type="ECO:0000313" key="1">
    <source>
        <dbReference type="EMBL" id="KAK5813722.1"/>
    </source>
</evidence>
<gene>
    <name evidence="1" type="ORF">PVK06_029173</name>
</gene>
<sequence length="69" mass="8402">MKESEEQSRLFCYALWLFWYSRNQFVHEQVSITGRQLAQKILSYKVEQEGTIAKQENPNKARRYRNMED</sequence>
<accession>A0ABR0P5X5</accession>
<name>A0ABR0P5X5_GOSAR</name>
<dbReference type="Proteomes" id="UP001358586">
    <property type="component" value="Chromosome 8"/>
</dbReference>
<proteinExistence type="predicted"/>
<reference evidence="1 2" key="1">
    <citation type="submission" date="2023-03" db="EMBL/GenBank/DDBJ databases">
        <title>WGS of Gossypium arboreum.</title>
        <authorList>
            <person name="Yu D."/>
        </authorList>
    </citation>
    <scope>NUCLEOTIDE SEQUENCE [LARGE SCALE GENOMIC DNA]</scope>
    <source>
        <tissue evidence="1">Leaf</tissue>
    </source>
</reference>
<organism evidence="1 2">
    <name type="scientific">Gossypium arboreum</name>
    <name type="common">Tree cotton</name>
    <name type="synonym">Gossypium nanking</name>
    <dbReference type="NCBI Taxonomy" id="29729"/>
    <lineage>
        <taxon>Eukaryota</taxon>
        <taxon>Viridiplantae</taxon>
        <taxon>Streptophyta</taxon>
        <taxon>Embryophyta</taxon>
        <taxon>Tracheophyta</taxon>
        <taxon>Spermatophyta</taxon>
        <taxon>Magnoliopsida</taxon>
        <taxon>eudicotyledons</taxon>
        <taxon>Gunneridae</taxon>
        <taxon>Pentapetalae</taxon>
        <taxon>rosids</taxon>
        <taxon>malvids</taxon>
        <taxon>Malvales</taxon>
        <taxon>Malvaceae</taxon>
        <taxon>Malvoideae</taxon>
        <taxon>Gossypium</taxon>
    </lineage>
</organism>